<sequence>MPPQGKESKYTEENVCIVPGGRAGLSRLGAALGDVHVGYFLPEYTAYEQILSVFKSFVPIPTTLDESTRYHITPDELEKEITGRGLGVIVASNPRNPTGQVIQDSELEALVRIARNRHTTMIMDEFYSAYIYDKEEGKTVSISEFVDDVNEDPVIILDGLTKNFRMPGWRICWIVAPKTVIASMESTGSFLEGGASHPLQYAAMPFLDPEVFKNEAKALQKHFKKKRDYVLDRLERMGLKVHVPPNATFYVWLNVSGLPEPINAGLNFFEECLKEKVIVVPGIFFDVNPAHRRELFESPCHHFVRLSFGPPIEEVKKGLDNIERMINKFKKDRQ</sequence>
<evidence type="ECO:0000256" key="3">
    <source>
        <dbReference type="ARBA" id="ARBA00022576"/>
    </source>
</evidence>
<dbReference type="Gene3D" id="3.40.640.10">
    <property type="entry name" value="Type I PLP-dependent aspartate aminotransferase-like (Major domain)"/>
    <property type="match status" value="1"/>
</dbReference>
<dbReference type="InterPro" id="IPR050596">
    <property type="entry name" value="AspAT/PAT-like"/>
</dbReference>
<evidence type="ECO:0000256" key="4">
    <source>
        <dbReference type="ARBA" id="ARBA00022679"/>
    </source>
</evidence>
<name>A0A9P7CAU3_RHIOR</name>
<proteinExistence type="inferred from homology"/>
<keyword evidence="4" id="KW-0808">Transferase</keyword>
<dbReference type="AlphaFoldDB" id="A0A9P7CAU3"/>
<dbReference type="Gene3D" id="3.90.1150.10">
    <property type="entry name" value="Aspartate Aminotransferase, domain 1"/>
    <property type="match status" value="1"/>
</dbReference>
<dbReference type="InterPro" id="IPR004839">
    <property type="entry name" value="Aminotransferase_I/II_large"/>
</dbReference>
<dbReference type="InterPro" id="IPR015424">
    <property type="entry name" value="PyrdxlP-dep_Trfase"/>
</dbReference>
<dbReference type="CDD" id="cd00609">
    <property type="entry name" value="AAT_like"/>
    <property type="match status" value="1"/>
</dbReference>
<organism evidence="7 8">
    <name type="scientific">Rhizopus oryzae</name>
    <name type="common">Mucormycosis agent</name>
    <name type="synonym">Rhizopus arrhizus var. delemar</name>
    <dbReference type="NCBI Taxonomy" id="64495"/>
    <lineage>
        <taxon>Eukaryota</taxon>
        <taxon>Fungi</taxon>
        <taxon>Fungi incertae sedis</taxon>
        <taxon>Mucoromycota</taxon>
        <taxon>Mucoromycotina</taxon>
        <taxon>Mucoromycetes</taxon>
        <taxon>Mucorales</taxon>
        <taxon>Mucorineae</taxon>
        <taxon>Rhizopodaceae</taxon>
        <taxon>Rhizopus</taxon>
    </lineage>
</organism>
<dbReference type="GO" id="GO:0008483">
    <property type="term" value="F:transaminase activity"/>
    <property type="evidence" value="ECO:0007669"/>
    <property type="project" value="UniProtKB-KW"/>
</dbReference>
<dbReference type="InterPro" id="IPR015422">
    <property type="entry name" value="PyrdxlP-dep_Trfase_small"/>
</dbReference>
<evidence type="ECO:0000313" key="8">
    <source>
        <dbReference type="Proteomes" id="UP000717996"/>
    </source>
</evidence>
<accession>A0A9P7CAU3</accession>
<dbReference type="EMBL" id="JAANIT010000928">
    <property type="protein sequence ID" value="KAG1543417.1"/>
    <property type="molecule type" value="Genomic_DNA"/>
</dbReference>
<dbReference type="GO" id="GO:0006520">
    <property type="term" value="P:amino acid metabolic process"/>
    <property type="evidence" value="ECO:0007669"/>
    <property type="project" value="InterPro"/>
</dbReference>
<evidence type="ECO:0000256" key="1">
    <source>
        <dbReference type="ARBA" id="ARBA00001933"/>
    </source>
</evidence>
<evidence type="ECO:0000256" key="2">
    <source>
        <dbReference type="ARBA" id="ARBA00007441"/>
    </source>
</evidence>
<evidence type="ECO:0000256" key="5">
    <source>
        <dbReference type="ARBA" id="ARBA00022898"/>
    </source>
</evidence>
<evidence type="ECO:0000313" key="7">
    <source>
        <dbReference type="EMBL" id="KAG1543417.1"/>
    </source>
</evidence>
<comment type="similarity">
    <text evidence="2">Belongs to the class-I pyridoxal-phosphate-dependent aminotransferase family.</text>
</comment>
<dbReference type="Pfam" id="PF00155">
    <property type="entry name" value="Aminotran_1_2"/>
    <property type="match status" value="1"/>
</dbReference>
<dbReference type="PANTHER" id="PTHR46383">
    <property type="entry name" value="ASPARTATE AMINOTRANSFERASE"/>
    <property type="match status" value="1"/>
</dbReference>
<reference evidence="7" key="1">
    <citation type="journal article" date="2020" name="Microb. Genom.">
        <title>Genetic diversity of clinical and environmental Mucorales isolates obtained from an investigation of mucormycosis cases among solid organ transplant recipients.</title>
        <authorList>
            <person name="Nguyen M.H."/>
            <person name="Kaul D."/>
            <person name="Muto C."/>
            <person name="Cheng S.J."/>
            <person name="Richter R.A."/>
            <person name="Bruno V.M."/>
            <person name="Liu G."/>
            <person name="Beyhan S."/>
            <person name="Sundermann A.J."/>
            <person name="Mounaud S."/>
            <person name="Pasculle A.W."/>
            <person name="Nierman W.C."/>
            <person name="Driscoll E."/>
            <person name="Cumbie R."/>
            <person name="Clancy C.J."/>
            <person name="Dupont C.L."/>
        </authorList>
    </citation>
    <scope>NUCLEOTIDE SEQUENCE</scope>
    <source>
        <strain evidence="7">GL16</strain>
    </source>
</reference>
<keyword evidence="5" id="KW-0663">Pyridoxal phosphate</keyword>
<evidence type="ECO:0000259" key="6">
    <source>
        <dbReference type="Pfam" id="PF00155"/>
    </source>
</evidence>
<dbReference type="PANTHER" id="PTHR46383:SF1">
    <property type="entry name" value="ASPARTATE AMINOTRANSFERASE"/>
    <property type="match status" value="1"/>
</dbReference>
<comment type="cofactor">
    <cofactor evidence="1">
        <name>pyridoxal 5'-phosphate</name>
        <dbReference type="ChEBI" id="CHEBI:597326"/>
    </cofactor>
</comment>
<comment type="caution">
    <text evidence="7">The sequence shown here is derived from an EMBL/GenBank/DDBJ whole genome shotgun (WGS) entry which is preliminary data.</text>
</comment>
<protein>
    <recommendedName>
        <fullName evidence="6">Aminotransferase class I/classII large domain-containing protein</fullName>
    </recommendedName>
</protein>
<dbReference type="InterPro" id="IPR015421">
    <property type="entry name" value="PyrdxlP-dep_Trfase_major"/>
</dbReference>
<dbReference type="GO" id="GO:0030170">
    <property type="term" value="F:pyridoxal phosphate binding"/>
    <property type="evidence" value="ECO:0007669"/>
    <property type="project" value="InterPro"/>
</dbReference>
<feature type="domain" description="Aminotransferase class I/classII large" evidence="6">
    <location>
        <begin position="9"/>
        <end position="321"/>
    </location>
</feature>
<keyword evidence="3" id="KW-0032">Aminotransferase</keyword>
<dbReference type="Proteomes" id="UP000717996">
    <property type="component" value="Unassembled WGS sequence"/>
</dbReference>
<gene>
    <name evidence="7" type="ORF">G6F51_006681</name>
</gene>
<dbReference type="SUPFAM" id="SSF53383">
    <property type="entry name" value="PLP-dependent transferases"/>
    <property type="match status" value="1"/>
</dbReference>
<dbReference type="OrthoDB" id="2108at2759"/>